<keyword evidence="3" id="KW-1185">Reference proteome</keyword>
<dbReference type="InterPro" id="IPR010610">
    <property type="entry name" value="EryCIII-like_C"/>
</dbReference>
<dbReference type="KEGG" id="ehx:EMIHUDRAFT_232717"/>
<dbReference type="GeneID" id="17275822"/>
<reference evidence="2" key="2">
    <citation type="submission" date="2024-10" db="UniProtKB">
        <authorList>
            <consortium name="EnsemblProtists"/>
        </authorList>
    </citation>
    <scope>IDENTIFICATION</scope>
</reference>
<dbReference type="Pfam" id="PF06722">
    <property type="entry name" value="EryCIII-like_C"/>
    <property type="match status" value="1"/>
</dbReference>
<evidence type="ECO:0000259" key="1">
    <source>
        <dbReference type="Pfam" id="PF06722"/>
    </source>
</evidence>
<dbReference type="AlphaFoldDB" id="A0A0D3K464"/>
<dbReference type="Proteomes" id="UP000013827">
    <property type="component" value="Unassembled WGS sequence"/>
</dbReference>
<dbReference type="SUPFAM" id="SSF53756">
    <property type="entry name" value="UDP-Glycosyltransferase/glycogen phosphorylase"/>
    <property type="match status" value="1"/>
</dbReference>
<reference evidence="3" key="1">
    <citation type="journal article" date="2013" name="Nature">
        <title>Pan genome of the phytoplankton Emiliania underpins its global distribution.</title>
        <authorList>
            <person name="Read B.A."/>
            <person name="Kegel J."/>
            <person name="Klute M.J."/>
            <person name="Kuo A."/>
            <person name="Lefebvre S.C."/>
            <person name="Maumus F."/>
            <person name="Mayer C."/>
            <person name="Miller J."/>
            <person name="Monier A."/>
            <person name="Salamov A."/>
            <person name="Young J."/>
            <person name="Aguilar M."/>
            <person name="Claverie J.M."/>
            <person name="Frickenhaus S."/>
            <person name="Gonzalez K."/>
            <person name="Herman E.K."/>
            <person name="Lin Y.C."/>
            <person name="Napier J."/>
            <person name="Ogata H."/>
            <person name="Sarno A.F."/>
            <person name="Shmutz J."/>
            <person name="Schroeder D."/>
            <person name="de Vargas C."/>
            <person name="Verret F."/>
            <person name="von Dassow P."/>
            <person name="Valentin K."/>
            <person name="Van de Peer Y."/>
            <person name="Wheeler G."/>
            <person name="Dacks J.B."/>
            <person name="Delwiche C.F."/>
            <person name="Dyhrman S.T."/>
            <person name="Glockner G."/>
            <person name="John U."/>
            <person name="Richards T."/>
            <person name="Worden A.Z."/>
            <person name="Zhang X."/>
            <person name="Grigoriev I.V."/>
            <person name="Allen A.E."/>
            <person name="Bidle K."/>
            <person name="Borodovsky M."/>
            <person name="Bowler C."/>
            <person name="Brownlee C."/>
            <person name="Cock J.M."/>
            <person name="Elias M."/>
            <person name="Gladyshev V.N."/>
            <person name="Groth M."/>
            <person name="Guda C."/>
            <person name="Hadaegh A."/>
            <person name="Iglesias-Rodriguez M.D."/>
            <person name="Jenkins J."/>
            <person name="Jones B.M."/>
            <person name="Lawson T."/>
            <person name="Leese F."/>
            <person name="Lindquist E."/>
            <person name="Lobanov A."/>
            <person name="Lomsadze A."/>
            <person name="Malik S.B."/>
            <person name="Marsh M.E."/>
            <person name="Mackinder L."/>
            <person name="Mock T."/>
            <person name="Mueller-Roeber B."/>
            <person name="Pagarete A."/>
            <person name="Parker M."/>
            <person name="Probert I."/>
            <person name="Quesneville H."/>
            <person name="Raines C."/>
            <person name="Rensing S.A."/>
            <person name="Riano-Pachon D.M."/>
            <person name="Richier S."/>
            <person name="Rokitta S."/>
            <person name="Shiraiwa Y."/>
            <person name="Soanes D.M."/>
            <person name="van der Giezen M."/>
            <person name="Wahlund T.M."/>
            <person name="Williams B."/>
            <person name="Wilson W."/>
            <person name="Wolfe G."/>
            <person name="Wurch L.L."/>
        </authorList>
    </citation>
    <scope>NUCLEOTIDE SEQUENCE</scope>
</reference>
<dbReference type="InterPro" id="IPR036736">
    <property type="entry name" value="ACP-like_sf"/>
</dbReference>
<dbReference type="PANTHER" id="PTHR48050">
    <property type="entry name" value="STEROL 3-BETA-GLUCOSYLTRANSFERASE"/>
    <property type="match status" value="1"/>
</dbReference>
<feature type="domain" description="Erythromycin biosynthesis protein CIII-like C-terminal" evidence="1">
    <location>
        <begin position="274"/>
        <end position="368"/>
    </location>
</feature>
<dbReference type="GO" id="GO:0016757">
    <property type="term" value="F:glycosyltransferase activity"/>
    <property type="evidence" value="ECO:0007669"/>
    <property type="project" value="UniProtKB-ARBA"/>
</dbReference>
<dbReference type="HOGENOM" id="CLU_392542_0_0_1"/>
<evidence type="ECO:0000313" key="3">
    <source>
        <dbReference type="Proteomes" id="UP000013827"/>
    </source>
</evidence>
<dbReference type="PANTHER" id="PTHR48050:SF13">
    <property type="entry name" value="STEROL 3-BETA-GLUCOSYLTRANSFERASE UGT80A2"/>
    <property type="match status" value="1"/>
</dbReference>
<dbReference type="RefSeq" id="XP_005782978.1">
    <property type="nucleotide sequence ID" value="XM_005782921.1"/>
</dbReference>
<protein>
    <recommendedName>
        <fullName evidence="1">Erythromycin biosynthesis protein CIII-like C-terminal domain-containing protein</fullName>
    </recommendedName>
</protein>
<dbReference type="InterPro" id="IPR050426">
    <property type="entry name" value="Glycosyltransferase_28"/>
</dbReference>
<dbReference type="Gene3D" id="1.10.1200.10">
    <property type="entry name" value="ACP-like"/>
    <property type="match status" value="1"/>
</dbReference>
<accession>A0A0D3K464</accession>
<proteinExistence type="predicted"/>
<evidence type="ECO:0000313" key="2">
    <source>
        <dbReference type="EnsemblProtists" id="EOD30549"/>
    </source>
</evidence>
<dbReference type="PaxDb" id="2903-EOD30549"/>
<organism evidence="2 3">
    <name type="scientific">Emiliania huxleyi (strain CCMP1516)</name>
    <dbReference type="NCBI Taxonomy" id="280463"/>
    <lineage>
        <taxon>Eukaryota</taxon>
        <taxon>Haptista</taxon>
        <taxon>Haptophyta</taxon>
        <taxon>Prymnesiophyceae</taxon>
        <taxon>Isochrysidales</taxon>
        <taxon>Noelaerhabdaceae</taxon>
        <taxon>Emiliania</taxon>
    </lineage>
</organism>
<dbReference type="Gene3D" id="3.40.50.2000">
    <property type="entry name" value="Glycogen Phosphorylase B"/>
    <property type="match status" value="2"/>
</dbReference>
<dbReference type="EnsemblProtists" id="EOD30549">
    <property type="protein sequence ID" value="EOD30549"/>
    <property type="gene ID" value="EMIHUDRAFT_232717"/>
</dbReference>
<name>A0A0D3K464_EMIH1</name>
<sequence length="703" mass="75376">MRDERPLFIGLGTRGTVQQQLYLAQEMQRRGISPLLVAMPVHARLAGRSGVPFTPIMEDRVDPASGVTASAAEATQYLVGLYAAHAETFMQQVSAAATEHRATCVIISSSMVYFLGWLRRQRLPIVHAWYQPMRWNGGRNLGVSYDQVHPGLDADFVAVRTGPHASADLHLLAFPSEWSATHLPGVAGTATGFWLPPADAQLELPGEELRAFLGADGAPVVCLNFGSMRAYEQPWAAELLAALRDLLSRGEIRLLAIGRLVPEAVRSWQHTAWVASVAHAHVFPRCACVVHHCASGTAAAVLAARVPSVAVPYAQWLDQPHIASWLEREGAGVHVRDGSRSEAAFAAAVRRVSTDVALRRGATALGERCARGGGTEAAVRAITAHLARLPLAPAAAGELVPSPGSVDGELTLEAVLSLARRASAEWVTADTALNELDSLEALELHALLEAAAGRPLPTTTVLDDQTARRSSSHARPCTQSVGSATAGSLLHWGILFPFLGHGCWEMMAAGRDDETQPDGKFDSMAMLISLSGEPSPQIVTTLHMYAIASTFVMFHHAGQALLKDIVPSSTIGMANQMSPFNSFALMMGVWDRARGVPWARVRTELRISGMLLLLTYYTAFPECIAALYVSCGWSPALLASDPSVRATASDGSTNGLIGRFTAPSWWFLAAIVYRSLAYLSAREARSIASTAEVGGQWSPELFP</sequence>